<dbReference type="GeneID" id="62778723"/>
<evidence type="ECO:0000313" key="1">
    <source>
        <dbReference type="EMBL" id="EHR38768.1"/>
    </source>
</evidence>
<reference evidence="1 2" key="1">
    <citation type="submission" date="2012-01" db="EMBL/GenBank/DDBJ databases">
        <title>The Genome Sequence of Megamonas funiformis YIT 11815.</title>
        <authorList>
            <consortium name="The Broad Institute Genome Sequencing Platform"/>
            <person name="Earl A."/>
            <person name="Ward D."/>
            <person name="Feldgarden M."/>
            <person name="Gevers D."/>
            <person name="Morotomi M."/>
            <person name="Young S.K."/>
            <person name="Zeng Q."/>
            <person name="Gargeya S."/>
            <person name="Fitzgerald M."/>
            <person name="Haas B."/>
            <person name="Abouelleil A."/>
            <person name="Alvarado L."/>
            <person name="Arachchi H.M."/>
            <person name="Berlin A."/>
            <person name="Chapman S.B."/>
            <person name="Gearin G."/>
            <person name="Goldberg J."/>
            <person name="Griggs A."/>
            <person name="Gujja S."/>
            <person name="Hansen M."/>
            <person name="Heiman D."/>
            <person name="Howarth C."/>
            <person name="Larimer J."/>
            <person name="Lui A."/>
            <person name="MacDonald P.J.P."/>
            <person name="McCowen C."/>
            <person name="Montmayeur A."/>
            <person name="Murphy C."/>
            <person name="Neiman D."/>
            <person name="Pearson M."/>
            <person name="Priest M."/>
            <person name="Roberts A."/>
            <person name="Saif S."/>
            <person name="Shea T."/>
            <person name="Sisk P."/>
            <person name="Stolte C."/>
            <person name="Sykes S."/>
            <person name="Wortman J."/>
            <person name="Nusbaum C."/>
            <person name="Birren B."/>
        </authorList>
    </citation>
    <scope>NUCLEOTIDE SEQUENCE [LARGE SCALE GENOMIC DNA]</scope>
    <source>
        <strain evidence="1 2">YIT 11815</strain>
    </source>
</reference>
<comment type="caution">
    <text evidence="1">The sequence shown here is derived from an EMBL/GenBank/DDBJ whole genome shotgun (WGS) entry which is preliminary data.</text>
</comment>
<accession>A0ABN0EKK4</accession>
<evidence type="ECO:0008006" key="3">
    <source>
        <dbReference type="Google" id="ProtNLM"/>
    </source>
</evidence>
<dbReference type="Proteomes" id="UP000005963">
    <property type="component" value="Unassembled WGS sequence"/>
</dbReference>
<dbReference type="RefSeq" id="WP_008537797.1">
    <property type="nucleotide sequence ID" value="NZ_JH601090.1"/>
</dbReference>
<evidence type="ECO:0000313" key="2">
    <source>
        <dbReference type="Proteomes" id="UP000005963"/>
    </source>
</evidence>
<protein>
    <recommendedName>
        <fullName evidence="3">Ribbon-helix-helix protein CopG domain-containing protein</fullName>
    </recommendedName>
</protein>
<keyword evidence="2" id="KW-1185">Reference proteome</keyword>
<name>A0ABN0EKK4_9FIRM</name>
<proteinExistence type="predicted"/>
<gene>
    <name evidence="1" type="ORF">HMPREF9454_00573</name>
</gene>
<organism evidence="1 2">
    <name type="scientific">Megamonas funiformis YIT 11815</name>
    <dbReference type="NCBI Taxonomy" id="742816"/>
    <lineage>
        <taxon>Bacteria</taxon>
        <taxon>Bacillati</taxon>
        <taxon>Bacillota</taxon>
        <taxon>Negativicutes</taxon>
        <taxon>Selenomonadales</taxon>
        <taxon>Selenomonadaceae</taxon>
        <taxon>Megamonas</taxon>
    </lineage>
</organism>
<sequence length="107" mass="12654">MPTKKPRYTLIVEEELLEKIDDYRFQNRLASRSLATVELIKLGLNSLKDNIVRETQSEYDASFSKDEIDIIDKYRELSDKAKRKIKINVDLEYDDVIDEKEQKTRNA</sequence>
<dbReference type="EMBL" id="ADMB01000024">
    <property type="protein sequence ID" value="EHR38768.1"/>
    <property type="molecule type" value="Genomic_DNA"/>
</dbReference>